<dbReference type="GeneID" id="106809338"/>
<dbReference type="CDD" id="cd00051">
    <property type="entry name" value="EFh"/>
    <property type="match status" value="1"/>
</dbReference>
<sequence>MADDELSGKLQRRQCLIEETPEGDNPLQTNNNDEEKDTVAMADSELASKLNRRQNINEGAEESSPTTVFTNVYTEFKEFSRKQIKEYEVMFKRFDVNRDKFICFEELKHMMEKLGAPQTHLALKDMIKEVDEDEDNKINFREFLLIFRKAADGELVLDSGLCQLANLVEVEVHEVGVGGAKDFFEAKINQISNTNKFEQEIRQEQEEKKREIEEKKERKKAFKEKQSLFKPT</sequence>
<dbReference type="PANTHER" id="PTHR13025:SF6">
    <property type="entry name" value="EF-HAND DOMAIN-CONTAINING PROTEIN-RELATED"/>
    <property type="match status" value="1"/>
</dbReference>
<evidence type="ECO:0000256" key="2">
    <source>
        <dbReference type="ARBA" id="ARBA00022737"/>
    </source>
</evidence>
<protein>
    <submittedName>
        <fullName evidence="7">EF-hand domain-containing protein D2-like</fullName>
    </submittedName>
</protein>
<dbReference type="Proteomes" id="UP000695022">
    <property type="component" value="Unplaced"/>
</dbReference>
<evidence type="ECO:0000313" key="6">
    <source>
        <dbReference type="Proteomes" id="UP000695022"/>
    </source>
</evidence>
<gene>
    <name evidence="7" type="primary">LOC106809338</name>
</gene>
<dbReference type="Gene3D" id="1.10.238.10">
    <property type="entry name" value="EF-hand"/>
    <property type="match status" value="1"/>
</dbReference>
<dbReference type="InterPro" id="IPR040365">
    <property type="entry name" value="EFHD1/2"/>
</dbReference>
<dbReference type="Pfam" id="PF13499">
    <property type="entry name" value="EF-hand_7"/>
    <property type="match status" value="1"/>
</dbReference>
<dbReference type="SUPFAM" id="SSF47473">
    <property type="entry name" value="EF-hand"/>
    <property type="match status" value="1"/>
</dbReference>
<keyword evidence="1" id="KW-0479">Metal-binding</keyword>
<dbReference type="PROSITE" id="PS00018">
    <property type="entry name" value="EF_HAND_1"/>
    <property type="match status" value="2"/>
</dbReference>
<dbReference type="PROSITE" id="PS50222">
    <property type="entry name" value="EF_HAND_2"/>
    <property type="match status" value="2"/>
</dbReference>
<keyword evidence="2" id="KW-0677">Repeat</keyword>
<evidence type="ECO:0000256" key="4">
    <source>
        <dbReference type="SAM" id="MobiDB-lite"/>
    </source>
</evidence>
<name>A0ABM1E6R3_PRICU</name>
<dbReference type="InterPro" id="IPR011992">
    <property type="entry name" value="EF-hand-dom_pair"/>
</dbReference>
<evidence type="ECO:0000259" key="5">
    <source>
        <dbReference type="PROSITE" id="PS50222"/>
    </source>
</evidence>
<evidence type="ECO:0000256" key="1">
    <source>
        <dbReference type="ARBA" id="ARBA00022723"/>
    </source>
</evidence>
<proteinExistence type="predicted"/>
<organism evidence="6 7">
    <name type="scientific">Priapulus caudatus</name>
    <name type="common">Priapulid worm</name>
    <dbReference type="NCBI Taxonomy" id="37621"/>
    <lineage>
        <taxon>Eukaryota</taxon>
        <taxon>Metazoa</taxon>
        <taxon>Ecdysozoa</taxon>
        <taxon>Scalidophora</taxon>
        <taxon>Priapulida</taxon>
        <taxon>Priapulimorpha</taxon>
        <taxon>Priapulimorphida</taxon>
        <taxon>Priapulidae</taxon>
        <taxon>Priapulus</taxon>
    </lineage>
</organism>
<feature type="domain" description="EF-hand" evidence="5">
    <location>
        <begin position="82"/>
        <end position="117"/>
    </location>
</feature>
<reference evidence="7" key="1">
    <citation type="submission" date="2025-08" db="UniProtKB">
        <authorList>
            <consortium name="RefSeq"/>
        </authorList>
    </citation>
    <scope>IDENTIFICATION</scope>
</reference>
<accession>A0ABM1E6R3</accession>
<feature type="compositionally biased region" description="Basic and acidic residues" evidence="4">
    <location>
        <begin position="223"/>
        <end position="232"/>
    </location>
</feature>
<evidence type="ECO:0000313" key="7">
    <source>
        <dbReference type="RefSeq" id="XP_014667884.1"/>
    </source>
</evidence>
<feature type="compositionally biased region" description="Basic and acidic residues" evidence="4">
    <location>
        <begin position="200"/>
        <end position="216"/>
    </location>
</feature>
<feature type="region of interest" description="Disordered" evidence="4">
    <location>
        <begin position="1"/>
        <end position="37"/>
    </location>
</feature>
<feature type="region of interest" description="Disordered" evidence="4">
    <location>
        <begin position="200"/>
        <end position="232"/>
    </location>
</feature>
<keyword evidence="6" id="KW-1185">Reference proteome</keyword>
<dbReference type="PANTHER" id="PTHR13025">
    <property type="entry name" value="EF-HAND DOMAIN-CONTAINING PROTEIN D"/>
    <property type="match status" value="1"/>
</dbReference>
<dbReference type="RefSeq" id="XP_014667884.1">
    <property type="nucleotide sequence ID" value="XM_014812398.1"/>
</dbReference>
<evidence type="ECO:0000256" key="3">
    <source>
        <dbReference type="ARBA" id="ARBA00022837"/>
    </source>
</evidence>
<dbReference type="InterPro" id="IPR002048">
    <property type="entry name" value="EF_hand_dom"/>
</dbReference>
<dbReference type="SMART" id="SM00054">
    <property type="entry name" value="EFh"/>
    <property type="match status" value="2"/>
</dbReference>
<feature type="domain" description="EF-hand" evidence="5">
    <location>
        <begin position="118"/>
        <end position="153"/>
    </location>
</feature>
<dbReference type="InterPro" id="IPR018247">
    <property type="entry name" value="EF_Hand_1_Ca_BS"/>
</dbReference>
<keyword evidence="3" id="KW-0106">Calcium</keyword>